<dbReference type="GO" id="GO:0003700">
    <property type="term" value="F:DNA-binding transcription factor activity"/>
    <property type="evidence" value="ECO:0007669"/>
    <property type="project" value="InterPro"/>
</dbReference>
<keyword evidence="4" id="KW-0804">Transcription</keyword>
<dbReference type="FunFam" id="1.10.10.10:FF:000001">
    <property type="entry name" value="LysR family transcriptional regulator"/>
    <property type="match status" value="1"/>
</dbReference>
<keyword evidence="3" id="KW-0238">DNA-binding</keyword>
<protein>
    <submittedName>
        <fullName evidence="6">LysR family transcriptional regulator</fullName>
    </submittedName>
</protein>
<dbReference type="RefSeq" id="WP_150082858.1">
    <property type="nucleotide sequence ID" value="NZ_VWRN01000027.1"/>
</dbReference>
<dbReference type="InterPro" id="IPR058163">
    <property type="entry name" value="LysR-type_TF_proteobact-type"/>
</dbReference>
<dbReference type="InterPro" id="IPR036388">
    <property type="entry name" value="WH-like_DNA-bd_sf"/>
</dbReference>
<dbReference type="FunFam" id="3.40.190.290:FF:000001">
    <property type="entry name" value="Transcriptional regulator, LysR family"/>
    <property type="match status" value="1"/>
</dbReference>
<dbReference type="Gene3D" id="1.10.10.10">
    <property type="entry name" value="Winged helix-like DNA-binding domain superfamily/Winged helix DNA-binding domain"/>
    <property type="match status" value="1"/>
</dbReference>
<dbReference type="Gene3D" id="3.40.190.290">
    <property type="match status" value="1"/>
</dbReference>
<sequence length="302" mass="33176">MDSLDTLRIVLRVAELGGFARAADSLELSKAAVSIAVQRLEASLGTQLFHRTTRRVQLTADGQAFYERARDLLDDMDELHGMFQRDGGALRGRLRVDMPAGMASMFVIPRLPEFLDRHPELSIEISGTDRRVDVVREGFDCVVRVGTLEDSSLVARPLGAMRLINCASPGYLRRHGVPRTIDDLRDHRLVHYASTLGQRPLGFEYPDGAGHAAMPMAGAVTVNNGAAYEAAAVAGLGIIQAPATAMQARLAAGELIEVLPDFRPPAMPVTLLYAQRRNLPRRVRVFMDWIAQVLEPHLEPLP</sequence>
<dbReference type="EMBL" id="VWRN01000027">
    <property type="protein sequence ID" value="KAA6126181.1"/>
    <property type="molecule type" value="Genomic_DNA"/>
</dbReference>
<accession>A0A5M8AVJ4</accession>
<dbReference type="Pfam" id="PF00126">
    <property type="entry name" value="HTH_1"/>
    <property type="match status" value="1"/>
</dbReference>
<name>A0A5M8AVJ4_9BURK</name>
<dbReference type="CDD" id="cd08472">
    <property type="entry name" value="PBP2_CrgA_like_3"/>
    <property type="match status" value="1"/>
</dbReference>
<dbReference type="PROSITE" id="PS50931">
    <property type="entry name" value="HTH_LYSR"/>
    <property type="match status" value="1"/>
</dbReference>
<organism evidence="6 7">
    <name type="scientific">Cupriavidus cauae</name>
    <dbReference type="NCBI Taxonomy" id="2608999"/>
    <lineage>
        <taxon>Bacteria</taxon>
        <taxon>Pseudomonadati</taxon>
        <taxon>Pseudomonadota</taxon>
        <taxon>Betaproteobacteria</taxon>
        <taxon>Burkholderiales</taxon>
        <taxon>Burkholderiaceae</taxon>
        <taxon>Cupriavidus</taxon>
    </lineage>
</organism>
<dbReference type="PRINTS" id="PR00039">
    <property type="entry name" value="HTHLYSR"/>
</dbReference>
<dbReference type="PANTHER" id="PTHR30537">
    <property type="entry name" value="HTH-TYPE TRANSCRIPTIONAL REGULATOR"/>
    <property type="match status" value="1"/>
</dbReference>
<dbReference type="InterPro" id="IPR036390">
    <property type="entry name" value="WH_DNA-bd_sf"/>
</dbReference>
<evidence type="ECO:0000256" key="2">
    <source>
        <dbReference type="ARBA" id="ARBA00023015"/>
    </source>
</evidence>
<evidence type="ECO:0000313" key="7">
    <source>
        <dbReference type="Proteomes" id="UP000324324"/>
    </source>
</evidence>
<feature type="domain" description="HTH lysR-type" evidence="5">
    <location>
        <begin position="1"/>
        <end position="59"/>
    </location>
</feature>
<keyword evidence="7" id="KW-1185">Reference proteome</keyword>
<dbReference type="InterPro" id="IPR000847">
    <property type="entry name" value="LysR_HTH_N"/>
</dbReference>
<evidence type="ECO:0000256" key="4">
    <source>
        <dbReference type="ARBA" id="ARBA00023163"/>
    </source>
</evidence>
<comment type="caution">
    <text evidence="6">The sequence shown here is derived from an EMBL/GenBank/DDBJ whole genome shotgun (WGS) entry which is preliminary data.</text>
</comment>
<gene>
    <name evidence="6" type="ORF">F1599_09390</name>
</gene>
<dbReference type="InterPro" id="IPR005119">
    <property type="entry name" value="LysR_subst-bd"/>
</dbReference>
<evidence type="ECO:0000256" key="1">
    <source>
        <dbReference type="ARBA" id="ARBA00009437"/>
    </source>
</evidence>
<keyword evidence="2" id="KW-0805">Transcription regulation</keyword>
<proteinExistence type="inferred from homology"/>
<comment type="similarity">
    <text evidence="1">Belongs to the LysR transcriptional regulatory family.</text>
</comment>
<reference evidence="6 7" key="1">
    <citation type="submission" date="2019-09" db="EMBL/GenBank/DDBJ databases">
        <title>Isolation of a novel species in the genus Cupriavidus from patients with sepsis using whole genome sequencing.</title>
        <authorList>
            <person name="Kweon O.J."/>
            <person name="Lee M.-K."/>
        </authorList>
    </citation>
    <scope>NUCLEOTIDE SEQUENCE [LARGE SCALE GENOMIC DNA]</scope>
    <source>
        <strain evidence="6 7">MKL-01</strain>
    </source>
</reference>
<dbReference type="PANTHER" id="PTHR30537:SF72">
    <property type="entry name" value="LYSR FAMILY TRANSCRIPTIONAL REGULATOR"/>
    <property type="match status" value="1"/>
</dbReference>
<evidence type="ECO:0000313" key="6">
    <source>
        <dbReference type="EMBL" id="KAA6126181.1"/>
    </source>
</evidence>
<dbReference type="GO" id="GO:0043565">
    <property type="term" value="F:sequence-specific DNA binding"/>
    <property type="evidence" value="ECO:0007669"/>
    <property type="project" value="TreeGrafter"/>
</dbReference>
<dbReference type="Pfam" id="PF03466">
    <property type="entry name" value="LysR_substrate"/>
    <property type="match status" value="1"/>
</dbReference>
<dbReference type="SUPFAM" id="SSF46785">
    <property type="entry name" value="Winged helix' DNA-binding domain"/>
    <property type="match status" value="1"/>
</dbReference>
<dbReference type="AlphaFoldDB" id="A0A5M8AVJ4"/>
<dbReference type="Proteomes" id="UP000324324">
    <property type="component" value="Unassembled WGS sequence"/>
</dbReference>
<dbReference type="SUPFAM" id="SSF53850">
    <property type="entry name" value="Periplasmic binding protein-like II"/>
    <property type="match status" value="1"/>
</dbReference>
<dbReference type="GO" id="GO:0006351">
    <property type="term" value="P:DNA-templated transcription"/>
    <property type="evidence" value="ECO:0007669"/>
    <property type="project" value="TreeGrafter"/>
</dbReference>
<evidence type="ECO:0000256" key="3">
    <source>
        <dbReference type="ARBA" id="ARBA00023125"/>
    </source>
</evidence>
<evidence type="ECO:0000259" key="5">
    <source>
        <dbReference type="PROSITE" id="PS50931"/>
    </source>
</evidence>